<name>D2Z3I2_9BACT</name>
<dbReference type="Proteomes" id="UP000006427">
    <property type="component" value="Unassembled WGS sequence"/>
</dbReference>
<accession>D2Z3I2</accession>
<sequence length="434" mass="48281">MTIRSSTSGLAKFSDRGREKGLRGAVAAVTVALALLFSSSVLPALGSEIKVSGAPLWISAAAERAVDAVWSELSRSGLSRSRAVDTLGLVSGRLFNGYDVEVVKNGRSNPSIILSAKKVLSWQVEFLSPELKEPFSLWMADDLQSVKLEMLGKLSGVPYQALTWGDDAFRAELRSVMEDRMPGWRGGAVVRLKDGGVLLELTVTPEPPYVLATDPAIYSGTLPNILMDRLKESLLKDLSPVMGLPVSWIESHGEALDLWAKAMIEKRNTVSNSRSDVSLSVVPSQITKVDALVESRRYVLRAWLAAQAGANGRSPELGLHLGRFVKLVPRWESELYGEFLVDLENWSLESRMGLRWGLVDPVWIGVEYVDPDDELWYRLWVRGNRKGPYFWCRYSENDESQLALGYRINQVVSVEINYDDSYDDRWSLRAVGDL</sequence>
<dbReference type="STRING" id="469381.Dpep_0256"/>
<organism evidence="1 2">
    <name type="scientific">Dethiosulfovibrio peptidovorans DSM 11002</name>
    <dbReference type="NCBI Taxonomy" id="469381"/>
    <lineage>
        <taxon>Bacteria</taxon>
        <taxon>Thermotogati</taxon>
        <taxon>Synergistota</taxon>
        <taxon>Synergistia</taxon>
        <taxon>Synergistales</taxon>
        <taxon>Dethiosulfovibrionaceae</taxon>
        <taxon>Dethiosulfovibrio</taxon>
    </lineage>
</organism>
<comment type="caution">
    <text evidence="1">The sequence shown here is derived from an EMBL/GenBank/DDBJ whole genome shotgun (WGS) entry which is preliminary data.</text>
</comment>
<dbReference type="EMBL" id="ABTR02000001">
    <property type="protein sequence ID" value="EFC90288.1"/>
    <property type="molecule type" value="Genomic_DNA"/>
</dbReference>
<protein>
    <submittedName>
        <fullName evidence="1">Uncharacterized protein</fullName>
    </submittedName>
</protein>
<evidence type="ECO:0000313" key="2">
    <source>
        <dbReference type="Proteomes" id="UP000006427"/>
    </source>
</evidence>
<dbReference type="PaxDb" id="469381-Dpep_0256"/>
<proteinExistence type="predicted"/>
<dbReference type="eggNOG" id="ENOG502Z7NP">
    <property type="taxonomic scope" value="Bacteria"/>
</dbReference>
<dbReference type="AlphaFoldDB" id="D2Z3I2"/>
<gene>
    <name evidence="1" type="ORF">Dpep_0256</name>
</gene>
<keyword evidence="2" id="KW-1185">Reference proteome</keyword>
<reference evidence="1 2" key="1">
    <citation type="journal article" date="2010" name="Stand. Genomic Sci.">
        <title>Permanent draft genome sequence of Dethiosulfovibrio peptidovorans type strain (SEBR 4207).</title>
        <authorList>
            <person name="Labutti K."/>
            <person name="Mayilraj S."/>
            <person name="Clum A."/>
            <person name="Lucas S."/>
            <person name="Glavina Del Rio T."/>
            <person name="Nolan M."/>
            <person name="Tice H."/>
            <person name="Cheng J.F."/>
            <person name="Pitluck S."/>
            <person name="Liolios K."/>
            <person name="Ivanova N."/>
            <person name="Mavromatis K."/>
            <person name="Mikhailova N."/>
            <person name="Pati A."/>
            <person name="Goodwin L."/>
            <person name="Chen A."/>
            <person name="Palaniappan K."/>
            <person name="Land M."/>
            <person name="Hauser L."/>
            <person name="Chang Y.J."/>
            <person name="Jeffries C.D."/>
            <person name="Rohde M."/>
            <person name="Spring S."/>
            <person name="Goker M."/>
            <person name="Woyke T."/>
            <person name="Bristow J."/>
            <person name="Eisen J.A."/>
            <person name="Markowitz V."/>
            <person name="Hugenholtz P."/>
            <person name="Kyrpides N.C."/>
            <person name="Klenk H.P."/>
            <person name="Lapidus A."/>
        </authorList>
    </citation>
    <scope>NUCLEOTIDE SEQUENCE [LARGE SCALE GENOMIC DNA]</scope>
    <source>
        <strain evidence="1 2">DSM 11002</strain>
    </source>
</reference>
<evidence type="ECO:0000313" key="1">
    <source>
        <dbReference type="EMBL" id="EFC90288.1"/>
    </source>
</evidence>